<name>B2HPI3_MYCMM</name>
<dbReference type="OrthoDB" id="3191611at2"/>
<reference evidence="1 2" key="1">
    <citation type="journal article" date="2008" name="Genome Res.">
        <title>Insights from the complete genome sequence of Mycobacterium marinum on the evolution of Mycobacterium tuberculosis.</title>
        <authorList>
            <person name="Stinear T.P."/>
            <person name="Seemann T."/>
            <person name="Harrison P.F."/>
            <person name="Jenkin G.A."/>
            <person name="Davies J.K."/>
            <person name="Johnson P.D."/>
            <person name="Abdellah Z."/>
            <person name="Arrowsmith C."/>
            <person name="Chillingworth T."/>
            <person name="Churcher C."/>
            <person name="Clarke K."/>
            <person name="Cronin A."/>
            <person name="Davis P."/>
            <person name="Goodhead I."/>
            <person name="Holroyd N."/>
            <person name="Jagels K."/>
            <person name="Lord A."/>
            <person name="Moule S."/>
            <person name="Mungall K."/>
            <person name="Norbertczak H."/>
            <person name="Quail M.A."/>
            <person name="Rabbinowitsch E."/>
            <person name="Walker D."/>
            <person name="White B."/>
            <person name="Whitehead S."/>
            <person name="Small P.L."/>
            <person name="Brosch R."/>
            <person name="Ramakrishnan L."/>
            <person name="Fischbach M.A."/>
            <person name="Parkhill J."/>
            <person name="Cole S.T."/>
        </authorList>
    </citation>
    <scope>NUCLEOTIDE SEQUENCE [LARGE SCALE GENOMIC DNA]</scope>
    <source>
        <strain evidence="2">ATCC BAA-535 / M</strain>
    </source>
</reference>
<evidence type="ECO:0000313" key="1">
    <source>
        <dbReference type="EMBL" id="ACC42335.1"/>
    </source>
</evidence>
<organism evidence="1 2">
    <name type="scientific">Mycobacterium marinum (strain ATCC BAA-535 / M)</name>
    <dbReference type="NCBI Taxonomy" id="216594"/>
    <lineage>
        <taxon>Bacteria</taxon>
        <taxon>Bacillati</taxon>
        <taxon>Actinomycetota</taxon>
        <taxon>Actinomycetes</taxon>
        <taxon>Mycobacteriales</taxon>
        <taxon>Mycobacteriaceae</taxon>
        <taxon>Mycobacterium</taxon>
        <taxon>Mycobacterium ulcerans group</taxon>
    </lineage>
</organism>
<proteinExistence type="predicted"/>
<dbReference type="GO" id="GO:0003677">
    <property type="term" value="F:DNA binding"/>
    <property type="evidence" value="ECO:0007669"/>
    <property type="project" value="InterPro"/>
</dbReference>
<accession>B2HPI3</accession>
<dbReference type="Proteomes" id="UP000001190">
    <property type="component" value="Chromosome"/>
</dbReference>
<protein>
    <submittedName>
        <fullName evidence="1">RecT-family phage protein</fullName>
    </submittedName>
</protein>
<dbReference type="GO" id="GO:0006259">
    <property type="term" value="P:DNA metabolic process"/>
    <property type="evidence" value="ECO:0007669"/>
    <property type="project" value="InterPro"/>
</dbReference>
<evidence type="ECO:0000313" key="2">
    <source>
        <dbReference type="Proteomes" id="UP000001190"/>
    </source>
</evidence>
<keyword evidence="2" id="KW-1185">Reference proteome</keyword>
<dbReference type="AlphaFoldDB" id="B2HPI3"/>
<dbReference type="HOGENOM" id="CLU_073609_0_0_11"/>
<dbReference type="Pfam" id="PF03837">
    <property type="entry name" value="RecT"/>
    <property type="match status" value="1"/>
</dbReference>
<dbReference type="eggNOG" id="COG3723">
    <property type="taxonomic scope" value="Bacteria"/>
</dbReference>
<dbReference type="STRING" id="216594.MMAR_3927"/>
<dbReference type="KEGG" id="mmi:MMAR_3927"/>
<dbReference type="EMBL" id="CP000854">
    <property type="protein sequence ID" value="ACC42335.1"/>
    <property type="molecule type" value="Genomic_DNA"/>
</dbReference>
<sequence>MTEIATIDETTTDLIRGQVGFNSTQRAMLAQLGLSDAPEGDLILFSHVCQKSGLDPFRREIFMIGRNTQVTRYEKVDPDDPESNQRKVTRWETVYTIQTGIQGFRKRARELADEKGDRLGFDGPYWCGEDGNWKEIWPDTDKPVAAKYIVFRNGEPVPAVTHYSEYVQTTKVDGVAQPNSMWSKMPRNQLAKCAEALALQRAYPDELSGIVLEDAAQVIDSDGQIINETQRPPARARGAAALRDRAKAEAKPDDPEAVNADVVEPRHEDVASQPRPMSDGSRRKWLNRMFQLLGESDCTEQESQLTVIAKLANAPGIEHRDQLDDGQLKGVVNQLNQWEKSGQLVDKVADILDQAAIDEAQAAEQDAQQTIDGGN</sequence>
<dbReference type="InterPro" id="IPR018330">
    <property type="entry name" value="RecT_fam"/>
</dbReference>
<gene>
    <name evidence="1" type="ordered locus">MMAR_3927</name>
</gene>
<dbReference type="RefSeq" id="WP_012395521.1">
    <property type="nucleotide sequence ID" value="NC_010612.1"/>
</dbReference>